<dbReference type="InterPro" id="IPR011530">
    <property type="entry name" value="rRNA_adenine_dimethylase"/>
</dbReference>
<evidence type="ECO:0000256" key="6">
    <source>
        <dbReference type="ARBA" id="ARBA00061109"/>
    </source>
</evidence>
<dbReference type="Gene3D" id="3.40.50.150">
    <property type="entry name" value="Vaccinia Virus protein VP39"/>
    <property type="match status" value="1"/>
</dbReference>
<dbReference type="EMBL" id="MDYQ01000111">
    <property type="protein sequence ID" value="PRP82021.1"/>
    <property type="molecule type" value="Genomic_DNA"/>
</dbReference>
<feature type="binding site" evidence="7">
    <location>
        <position position="69"/>
    </location>
    <ligand>
        <name>S-adenosyl-L-methionine</name>
        <dbReference type="ChEBI" id="CHEBI:59789"/>
    </ligand>
</feature>
<dbReference type="PANTHER" id="PTHR11727:SF7">
    <property type="entry name" value="DIMETHYLADENOSINE TRANSFERASE-RELATED"/>
    <property type="match status" value="1"/>
</dbReference>
<dbReference type="PANTHER" id="PTHR11727">
    <property type="entry name" value="DIMETHYLADENOSINE TRANSFERASE"/>
    <property type="match status" value="1"/>
</dbReference>
<organism evidence="10 11">
    <name type="scientific">Planoprotostelium fungivorum</name>
    <dbReference type="NCBI Taxonomy" id="1890364"/>
    <lineage>
        <taxon>Eukaryota</taxon>
        <taxon>Amoebozoa</taxon>
        <taxon>Evosea</taxon>
        <taxon>Variosea</taxon>
        <taxon>Cavosteliida</taxon>
        <taxon>Cavosteliaceae</taxon>
        <taxon>Planoprotostelium</taxon>
    </lineage>
</organism>
<evidence type="ECO:0000259" key="9">
    <source>
        <dbReference type="SMART" id="SM00650"/>
    </source>
</evidence>
<comment type="similarity">
    <text evidence="6 7 8">Belongs to the class I-like SAM-binding methyltransferase superfamily. rRNA adenine N(6)-methyltransferase family.</text>
</comment>
<protein>
    <recommendedName>
        <fullName evidence="8">rRNA adenine N(6)-methyltransferase</fullName>
        <ecNumber evidence="8">2.1.1.-</ecNumber>
    </recommendedName>
</protein>
<dbReference type="InterPro" id="IPR001737">
    <property type="entry name" value="KsgA/Erm"/>
</dbReference>
<dbReference type="NCBIfam" id="TIGR00755">
    <property type="entry name" value="ksgA"/>
    <property type="match status" value="1"/>
</dbReference>
<sequence length="442" mass="50176">MAMRTEKKTDARFRGFTFGQHILKNPLIIQGIIQKSELKSTDVALEVGPGTGNLTVKLLESTKKVIACEVDPRMVAELQKRVMGTEYASHLQILCGDVIKMELPYFDVCVANIPYQISSPLVFKLLAHRPIFRCAVIMVQQEFAMRMVAGPGDPLYCRLSINCRLLSKCTHLMKVSKNNFKPPPKVESSVIRIVPHNPPPPVNFVEWDGLLRLCFTRKNKTLGAIFRQETVVQLLEQNLKTWCALNSKKFEEMPPVKETIEKVLGGEDGFGEKRSRTMDVDDFLKLLHLFNKEEIRFAQIPRDTFSSGAFVCRSYIILNKHPAWSPCFNLAHSRLLLWVSPLQQSMYGDKVPDIQCGDHAVGNVAELTYSDLSVDALIKVIKKPDGRQGVGLFIEKIKSEGFQINTHPVPGHILGNYKTKQREETYKFYTFCYSTTKHPDMK</sequence>
<dbReference type="FunCoup" id="A0A2P6NDL1">
    <property type="interactions" value="297"/>
</dbReference>
<dbReference type="Pfam" id="PF00398">
    <property type="entry name" value="RrnaAD"/>
    <property type="match status" value="1"/>
</dbReference>
<keyword evidence="3 7" id="KW-0808">Transferase</keyword>
<name>A0A2P6NDL1_9EUKA</name>
<gene>
    <name evidence="10" type="ORF">PROFUN_03711</name>
</gene>
<evidence type="ECO:0000256" key="1">
    <source>
        <dbReference type="ARBA" id="ARBA00022552"/>
    </source>
</evidence>
<accession>A0A2P6NDL1</accession>
<proteinExistence type="inferred from homology"/>
<evidence type="ECO:0000256" key="7">
    <source>
        <dbReference type="PROSITE-ProRule" id="PRU01026"/>
    </source>
</evidence>
<keyword evidence="11" id="KW-1185">Reference proteome</keyword>
<feature type="domain" description="Ribosomal RNA adenine methylase transferase N-terminal" evidence="9">
    <location>
        <begin position="28"/>
        <end position="197"/>
    </location>
</feature>
<evidence type="ECO:0000313" key="11">
    <source>
        <dbReference type="Proteomes" id="UP000241769"/>
    </source>
</evidence>
<dbReference type="EC" id="2.1.1.-" evidence="8"/>
<dbReference type="Proteomes" id="UP000241769">
    <property type="component" value="Unassembled WGS sequence"/>
</dbReference>
<evidence type="ECO:0000256" key="3">
    <source>
        <dbReference type="ARBA" id="ARBA00022679"/>
    </source>
</evidence>
<dbReference type="PROSITE" id="PS01131">
    <property type="entry name" value="RRNA_A_DIMETH"/>
    <property type="match status" value="1"/>
</dbReference>
<dbReference type="GO" id="GO:0003723">
    <property type="term" value="F:RNA binding"/>
    <property type="evidence" value="ECO:0007669"/>
    <property type="project" value="UniProtKB-UniRule"/>
</dbReference>
<reference evidence="10 11" key="1">
    <citation type="journal article" date="2018" name="Genome Biol. Evol.">
        <title>Multiple Roots of Fruiting Body Formation in Amoebozoa.</title>
        <authorList>
            <person name="Hillmann F."/>
            <person name="Forbes G."/>
            <person name="Novohradska S."/>
            <person name="Ferling I."/>
            <person name="Riege K."/>
            <person name="Groth M."/>
            <person name="Westermann M."/>
            <person name="Marz M."/>
            <person name="Spaller T."/>
            <person name="Winckler T."/>
            <person name="Schaap P."/>
            <person name="Glockner G."/>
        </authorList>
    </citation>
    <scope>NUCLEOTIDE SEQUENCE [LARGE SCALE GENOMIC DNA]</scope>
    <source>
        <strain evidence="10 11">Jena</strain>
    </source>
</reference>
<dbReference type="STRING" id="1890364.A0A2P6NDL1"/>
<feature type="binding site" evidence="7">
    <location>
        <position position="48"/>
    </location>
    <ligand>
        <name>S-adenosyl-L-methionine</name>
        <dbReference type="ChEBI" id="CHEBI:59789"/>
    </ligand>
</feature>
<evidence type="ECO:0000256" key="8">
    <source>
        <dbReference type="RuleBase" id="RU362106"/>
    </source>
</evidence>
<dbReference type="FunFam" id="3.40.50.150:FF:000007">
    <property type="entry name" value="rRNA adenine N(6)-methyltransferase"/>
    <property type="match status" value="1"/>
</dbReference>
<dbReference type="CDD" id="cd02440">
    <property type="entry name" value="AdoMet_MTases"/>
    <property type="match status" value="1"/>
</dbReference>
<keyword evidence="4 7" id="KW-0949">S-adenosyl-L-methionine</keyword>
<evidence type="ECO:0000256" key="4">
    <source>
        <dbReference type="ARBA" id="ARBA00022691"/>
    </source>
</evidence>
<keyword evidence="1 8" id="KW-0698">rRNA processing</keyword>
<evidence type="ECO:0000313" key="10">
    <source>
        <dbReference type="EMBL" id="PRP82021.1"/>
    </source>
</evidence>
<dbReference type="SUPFAM" id="SSF53335">
    <property type="entry name" value="S-adenosyl-L-methionine-dependent methyltransferases"/>
    <property type="match status" value="1"/>
</dbReference>
<dbReference type="SMART" id="SM00650">
    <property type="entry name" value="rADc"/>
    <property type="match status" value="1"/>
</dbReference>
<keyword evidence="2 7" id="KW-0489">Methyltransferase</keyword>
<dbReference type="AlphaFoldDB" id="A0A2P6NDL1"/>
<dbReference type="PROSITE" id="PS51689">
    <property type="entry name" value="SAM_RNA_A_N6_MT"/>
    <property type="match status" value="1"/>
</dbReference>
<dbReference type="InterPro" id="IPR029063">
    <property type="entry name" value="SAM-dependent_MTases_sf"/>
</dbReference>
<feature type="binding site" evidence="7">
    <location>
        <position position="21"/>
    </location>
    <ligand>
        <name>S-adenosyl-L-methionine</name>
        <dbReference type="ChEBI" id="CHEBI:59789"/>
    </ligand>
</feature>
<dbReference type="InParanoid" id="A0A2P6NDL1"/>
<evidence type="ECO:0000256" key="2">
    <source>
        <dbReference type="ARBA" id="ARBA00022603"/>
    </source>
</evidence>
<keyword evidence="5 7" id="KW-0694">RNA-binding</keyword>
<dbReference type="GO" id="GO:0000179">
    <property type="term" value="F:rRNA (adenine-N6,N6-)-dimethyltransferase activity"/>
    <property type="evidence" value="ECO:0007669"/>
    <property type="project" value="UniProtKB-UniRule"/>
</dbReference>
<dbReference type="Gene3D" id="1.10.8.480">
    <property type="match status" value="1"/>
</dbReference>
<feature type="binding site" evidence="7">
    <location>
        <position position="112"/>
    </location>
    <ligand>
        <name>S-adenosyl-L-methionine</name>
        <dbReference type="ChEBI" id="CHEBI:59789"/>
    </ligand>
</feature>
<feature type="binding site" evidence="7">
    <location>
        <position position="23"/>
    </location>
    <ligand>
        <name>S-adenosyl-L-methionine</name>
        <dbReference type="ChEBI" id="CHEBI:59789"/>
    </ligand>
</feature>
<dbReference type="InterPro" id="IPR020596">
    <property type="entry name" value="rRNA_Ade_Mease_Trfase_CS"/>
</dbReference>
<dbReference type="InterPro" id="IPR020598">
    <property type="entry name" value="rRNA_Ade_methylase_Trfase_N"/>
</dbReference>
<dbReference type="OrthoDB" id="74991at2759"/>
<feature type="binding site" evidence="7">
    <location>
        <position position="97"/>
    </location>
    <ligand>
        <name>S-adenosyl-L-methionine</name>
        <dbReference type="ChEBI" id="CHEBI:59789"/>
    </ligand>
</feature>
<evidence type="ECO:0000256" key="5">
    <source>
        <dbReference type="ARBA" id="ARBA00022884"/>
    </source>
</evidence>
<comment type="caution">
    <text evidence="10">The sequence shown here is derived from an EMBL/GenBank/DDBJ whole genome shotgun (WGS) entry which is preliminary data.</text>
</comment>